<organism evidence="1 2">
    <name type="scientific">Duganella phyllosphaerae</name>
    <dbReference type="NCBI Taxonomy" id="762836"/>
    <lineage>
        <taxon>Bacteria</taxon>
        <taxon>Pseudomonadati</taxon>
        <taxon>Pseudomonadota</taxon>
        <taxon>Betaproteobacteria</taxon>
        <taxon>Burkholderiales</taxon>
        <taxon>Oxalobacteraceae</taxon>
        <taxon>Telluria group</taxon>
        <taxon>Duganella</taxon>
    </lineage>
</organism>
<evidence type="ECO:0000313" key="2">
    <source>
        <dbReference type="Proteomes" id="UP000175989"/>
    </source>
</evidence>
<evidence type="ECO:0000313" key="1">
    <source>
        <dbReference type="EMBL" id="OFA04372.1"/>
    </source>
</evidence>
<keyword evidence="2" id="KW-1185">Reference proteome</keyword>
<protein>
    <submittedName>
        <fullName evidence="1">Uncharacterized protein</fullName>
    </submittedName>
</protein>
<proteinExistence type="predicted"/>
<reference evidence="2" key="1">
    <citation type="journal article" date="2016" name="Front. Microbiol.">
        <title>Molecular Keys to the Janthinobacterium and Duganella spp. Interaction with the Plant Pathogen Fusarium graminearum.</title>
        <authorList>
            <person name="Haack F.S."/>
            <person name="Poehlein A."/>
            <person name="Kroger C."/>
            <person name="Voigt C.A."/>
            <person name="Piepenbring M."/>
            <person name="Bode H.B."/>
            <person name="Daniel R."/>
            <person name="Schafer W."/>
            <person name="Streit W.R."/>
        </authorList>
    </citation>
    <scope>NUCLEOTIDE SEQUENCE [LARGE SCALE GENOMIC DNA]</scope>
    <source>
        <strain evidence="2">T54</strain>
    </source>
</reference>
<gene>
    <name evidence="1" type="ORF">DUPY_16490</name>
</gene>
<dbReference type="AlphaFoldDB" id="A0A1E7WXA7"/>
<dbReference type="Proteomes" id="UP000175989">
    <property type="component" value="Unassembled WGS sequence"/>
</dbReference>
<accession>A0A1E7WXA7</accession>
<comment type="caution">
    <text evidence="1">The sequence shown here is derived from an EMBL/GenBank/DDBJ whole genome shotgun (WGS) entry which is preliminary data.</text>
</comment>
<dbReference type="EMBL" id="LROM01000069">
    <property type="protein sequence ID" value="OFA04372.1"/>
    <property type="molecule type" value="Genomic_DNA"/>
</dbReference>
<sequence length="79" mass="8421">MEMTKLLSESGKAVNTPVKGHYGDKEITDLAAYRELLTDYLGKIQTAKPNPAAAILATLQAGNAAASSYRQVRDLLGQA</sequence>
<name>A0A1E7WXA7_9BURK</name>